<evidence type="ECO:0000313" key="1">
    <source>
        <dbReference type="EMBL" id="MCG4962297.1"/>
    </source>
</evidence>
<protein>
    <recommendedName>
        <fullName evidence="4">Lipoprotein</fullName>
    </recommendedName>
</protein>
<name>A0A412WHV7_9BACT</name>
<accession>A0A412WHV7</accession>
<dbReference type="AlphaFoldDB" id="A0A412WHV7"/>
<dbReference type="Proteomes" id="UP001199750">
    <property type="component" value="Unassembled WGS sequence"/>
</dbReference>
<evidence type="ECO:0000313" key="2">
    <source>
        <dbReference type="EMBL" id="RGV26762.1"/>
    </source>
</evidence>
<reference evidence="2 3" key="1">
    <citation type="submission" date="2018-08" db="EMBL/GenBank/DDBJ databases">
        <title>A genome reference for cultivated species of the human gut microbiota.</title>
        <authorList>
            <person name="Zou Y."/>
            <person name="Xue W."/>
            <person name="Luo G."/>
        </authorList>
    </citation>
    <scope>NUCLEOTIDE SEQUENCE [LARGE SCALE GENOMIC DNA]</scope>
    <source>
        <strain evidence="2 3">AF14-6AC</strain>
    </source>
</reference>
<evidence type="ECO:0000313" key="3">
    <source>
        <dbReference type="Proteomes" id="UP000283426"/>
    </source>
</evidence>
<reference evidence="1" key="2">
    <citation type="submission" date="2022-01" db="EMBL/GenBank/DDBJ databases">
        <title>Collection of gut derived symbiotic bacterial strains cultured from healthy donors.</title>
        <authorList>
            <person name="Lin H."/>
            <person name="Kohout C."/>
            <person name="Waligurski E."/>
            <person name="Pamer E.G."/>
        </authorList>
    </citation>
    <scope>NUCLEOTIDE SEQUENCE</scope>
    <source>
        <strain evidence="1">DFI.1.149</strain>
    </source>
</reference>
<dbReference type="RefSeq" id="WP_013610684.1">
    <property type="nucleotide sequence ID" value="NZ_JABWDG010000021.1"/>
</dbReference>
<dbReference type="PROSITE" id="PS51257">
    <property type="entry name" value="PROKAR_LIPOPROTEIN"/>
    <property type="match status" value="1"/>
</dbReference>
<dbReference type="Proteomes" id="UP000283426">
    <property type="component" value="Unassembled WGS sequence"/>
</dbReference>
<comment type="caution">
    <text evidence="2">The sequence shown here is derived from an EMBL/GenBank/DDBJ whole genome shotgun (WGS) entry which is preliminary data.</text>
</comment>
<evidence type="ECO:0008006" key="4">
    <source>
        <dbReference type="Google" id="ProtNLM"/>
    </source>
</evidence>
<organism evidence="2 3">
    <name type="scientific">Odoribacter splanchnicus</name>
    <dbReference type="NCBI Taxonomy" id="28118"/>
    <lineage>
        <taxon>Bacteria</taxon>
        <taxon>Pseudomonadati</taxon>
        <taxon>Bacteroidota</taxon>
        <taxon>Bacteroidia</taxon>
        <taxon>Bacteroidales</taxon>
        <taxon>Odoribacteraceae</taxon>
        <taxon>Odoribacter</taxon>
    </lineage>
</organism>
<dbReference type="EMBL" id="QRYW01000016">
    <property type="protein sequence ID" value="RGV26762.1"/>
    <property type="molecule type" value="Genomic_DNA"/>
</dbReference>
<gene>
    <name evidence="2" type="ORF">DWW24_08495</name>
    <name evidence="1" type="ORF">L0P03_21000</name>
</gene>
<proteinExistence type="predicted"/>
<dbReference type="EMBL" id="JAKNDN010000072">
    <property type="protein sequence ID" value="MCG4962297.1"/>
    <property type="molecule type" value="Genomic_DNA"/>
</dbReference>
<sequence>MWMNSLRLGSIVMFCWLLSGCDTSHTEYVHHGEWVYRNESSHKIEIKGAIISWTILETTTFIMAPTQTYCIDFWSDGVKDITPDAIGFPFEYLPQIECRMTIDDSKTILLEPNKAIRNRSNYQVEKLATNYFRFTYVFTDDNLADLIK</sequence>